<dbReference type="Proteomes" id="UP001283361">
    <property type="component" value="Unassembled WGS sequence"/>
</dbReference>
<comment type="caution">
    <text evidence="1">The sequence shown here is derived from an EMBL/GenBank/DDBJ whole genome shotgun (WGS) entry which is preliminary data.</text>
</comment>
<reference evidence="1" key="1">
    <citation type="journal article" date="2023" name="G3 (Bethesda)">
        <title>A reference genome for the long-term kleptoplast-retaining sea slug Elysia crispata morphotype clarki.</title>
        <authorList>
            <person name="Eastman K.E."/>
            <person name="Pendleton A.L."/>
            <person name="Shaikh M.A."/>
            <person name="Suttiyut T."/>
            <person name="Ogas R."/>
            <person name="Tomko P."/>
            <person name="Gavelis G."/>
            <person name="Widhalm J.R."/>
            <person name="Wisecaver J.H."/>
        </authorList>
    </citation>
    <scope>NUCLEOTIDE SEQUENCE</scope>
    <source>
        <strain evidence="1">ECLA1</strain>
    </source>
</reference>
<dbReference type="AlphaFoldDB" id="A0AAE1AXJ6"/>
<evidence type="ECO:0000313" key="1">
    <source>
        <dbReference type="EMBL" id="KAK3795727.1"/>
    </source>
</evidence>
<feature type="non-terminal residue" evidence="1">
    <location>
        <position position="46"/>
    </location>
</feature>
<organism evidence="1 2">
    <name type="scientific">Elysia crispata</name>
    <name type="common">lettuce slug</name>
    <dbReference type="NCBI Taxonomy" id="231223"/>
    <lineage>
        <taxon>Eukaryota</taxon>
        <taxon>Metazoa</taxon>
        <taxon>Spiralia</taxon>
        <taxon>Lophotrochozoa</taxon>
        <taxon>Mollusca</taxon>
        <taxon>Gastropoda</taxon>
        <taxon>Heterobranchia</taxon>
        <taxon>Euthyneura</taxon>
        <taxon>Panpulmonata</taxon>
        <taxon>Sacoglossa</taxon>
        <taxon>Placobranchoidea</taxon>
        <taxon>Plakobranchidae</taxon>
        <taxon>Elysia</taxon>
    </lineage>
</organism>
<keyword evidence="2" id="KW-1185">Reference proteome</keyword>
<protein>
    <submittedName>
        <fullName evidence="1">Uncharacterized protein</fullName>
    </submittedName>
</protein>
<name>A0AAE1AXJ6_9GAST</name>
<dbReference type="EMBL" id="JAWDGP010001002">
    <property type="protein sequence ID" value="KAK3795727.1"/>
    <property type="molecule type" value="Genomic_DNA"/>
</dbReference>
<sequence>MEEGRALSSFRDKLEELLAIESSMQHKWEQEKIFQLDAPLPGSPDE</sequence>
<evidence type="ECO:0000313" key="2">
    <source>
        <dbReference type="Proteomes" id="UP001283361"/>
    </source>
</evidence>
<gene>
    <name evidence="1" type="ORF">RRG08_066862</name>
</gene>
<proteinExistence type="predicted"/>
<accession>A0AAE1AXJ6</accession>